<dbReference type="Proteomes" id="UP000821865">
    <property type="component" value="Chromosome 5"/>
</dbReference>
<evidence type="ECO:0000313" key="2">
    <source>
        <dbReference type="Proteomes" id="UP000821865"/>
    </source>
</evidence>
<organism evidence="1 2">
    <name type="scientific">Dermacentor silvarum</name>
    <name type="common">Tick</name>
    <dbReference type="NCBI Taxonomy" id="543639"/>
    <lineage>
        <taxon>Eukaryota</taxon>
        <taxon>Metazoa</taxon>
        <taxon>Ecdysozoa</taxon>
        <taxon>Arthropoda</taxon>
        <taxon>Chelicerata</taxon>
        <taxon>Arachnida</taxon>
        <taxon>Acari</taxon>
        <taxon>Parasitiformes</taxon>
        <taxon>Ixodida</taxon>
        <taxon>Ixodoidea</taxon>
        <taxon>Ixodidae</taxon>
        <taxon>Rhipicephalinae</taxon>
        <taxon>Dermacentor</taxon>
    </lineage>
</organism>
<accession>A0ACB8CRN4</accession>
<keyword evidence="2" id="KW-1185">Reference proteome</keyword>
<reference evidence="1" key="1">
    <citation type="submission" date="2020-05" db="EMBL/GenBank/DDBJ databases">
        <title>Large-scale comparative analyses of tick genomes elucidate their genetic diversity and vector capacities.</title>
        <authorList>
            <person name="Jia N."/>
            <person name="Wang J."/>
            <person name="Shi W."/>
            <person name="Du L."/>
            <person name="Sun Y."/>
            <person name="Zhan W."/>
            <person name="Jiang J."/>
            <person name="Wang Q."/>
            <person name="Zhang B."/>
            <person name="Ji P."/>
            <person name="Sakyi L.B."/>
            <person name="Cui X."/>
            <person name="Yuan T."/>
            <person name="Jiang B."/>
            <person name="Yang W."/>
            <person name="Lam T.T.-Y."/>
            <person name="Chang Q."/>
            <person name="Ding S."/>
            <person name="Wang X."/>
            <person name="Zhu J."/>
            <person name="Ruan X."/>
            <person name="Zhao L."/>
            <person name="Wei J."/>
            <person name="Que T."/>
            <person name="Du C."/>
            <person name="Cheng J."/>
            <person name="Dai P."/>
            <person name="Han X."/>
            <person name="Huang E."/>
            <person name="Gao Y."/>
            <person name="Liu J."/>
            <person name="Shao H."/>
            <person name="Ye R."/>
            <person name="Li L."/>
            <person name="Wei W."/>
            <person name="Wang X."/>
            <person name="Wang C."/>
            <person name="Yang T."/>
            <person name="Huo Q."/>
            <person name="Li W."/>
            <person name="Guo W."/>
            <person name="Chen H."/>
            <person name="Zhou L."/>
            <person name="Ni X."/>
            <person name="Tian J."/>
            <person name="Zhou Y."/>
            <person name="Sheng Y."/>
            <person name="Liu T."/>
            <person name="Pan Y."/>
            <person name="Xia L."/>
            <person name="Li J."/>
            <person name="Zhao F."/>
            <person name="Cao W."/>
        </authorList>
    </citation>
    <scope>NUCLEOTIDE SEQUENCE</scope>
    <source>
        <strain evidence="1">Dsil-2018</strain>
    </source>
</reference>
<dbReference type="EMBL" id="CM023474">
    <property type="protein sequence ID" value="KAH7949726.1"/>
    <property type="molecule type" value="Genomic_DNA"/>
</dbReference>
<sequence length="683" mass="76589">MNTMATTEKDKRDACLIESSGTHNASGSGEGGADCFQIACTASDGRACQINQCLQICNELLFKVYLQLRELPGTKGFLSLVSVSEDWPKRECPSDFESYRGTAFVLWLLKTHACIASLDLGVSGGRRHGEALKEILREQLPLKIFKVLFVEATLATRLETFLPSLTSLEVFECRSCSMGTKKIILAGLSTLLQTTRTLASLTLHGFYFVEVKVHHHLAECVRDHASLTSLSVDYARVKNGMFLEDVIVAIGRLSALHIDTVFGDAESIELLSQIIIESDVLKNLTIRYICKSHSSTTEPHYKRLAEAMTINESLEELSLPYKLWHPEQWIVFFALVSRNQRLKNIHVSGPMGEIDYNTLLPVLEALEESKSSAEVSFGTYHHRLGADLMKFRVFKAIEVRDSLYVLQLLPAFDHFTSLSLEAFESNLTFFSSVAKYIRETSVLRELQLYVYAIGLPTNTWRLLFDSISLNTSIEKLLVFINSREYAWNESMADTVRCSKNITRVVLRLQEFETSAGAFVDRLSKGIDDNHNLLDLDLGPATLDAEGTRSWLTILETTRRNSGLLARASAVSRTTAPNWYNAAALEEVSRHPALVRELAKMEGVAPDEMARLLRSQLRSVEGMDNFMRLTGVVKERVTCAPPVDGCSTQLEDLNSDCWALVRRYLSFNDVKHPAIVKLDNFRSS</sequence>
<protein>
    <submittedName>
        <fullName evidence="1">Uncharacterized protein</fullName>
    </submittedName>
</protein>
<comment type="caution">
    <text evidence="1">The sequence shown here is derived from an EMBL/GenBank/DDBJ whole genome shotgun (WGS) entry which is preliminary data.</text>
</comment>
<gene>
    <name evidence="1" type="ORF">HPB49_014614</name>
</gene>
<proteinExistence type="predicted"/>
<evidence type="ECO:0000313" key="1">
    <source>
        <dbReference type="EMBL" id="KAH7949726.1"/>
    </source>
</evidence>
<name>A0ACB8CRN4_DERSI</name>